<keyword evidence="2" id="KW-1185">Reference proteome</keyword>
<gene>
    <name evidence="1" type="ORF">V6N12_060394</name>
</gene>
<proteinExistence type="predicted"/>
<accession>A0ABR2D4P6</accession>
<evidence type="ECO:0000313" key="1">
    <source>
        <dbReference type="EMBL" id="KAK8529617.1"/>
    </source>
</evidence>
<dbReference type="EMBL" id="JBBPBM010000036">
    <property type="protein sequence ID" value="KAK8529617.1"/>
    <property type="molecule type" value="Genomic_DNA"/>
</dbReference>
<evidence type="ECO:0000313" key="2">
    <source>
        <dbReference type="Proteomes" id="UP001472677"/>
    </source>
</evidence>
<sequence length="223" mass="24578">MCLPQTRLTIVSSFLVRLGWRSWAGGWRPSLRKDRRSPELGCILGFKVVVRTIRVTADLDEPFLWSLGRTKYMFVSSFESCTSDGVSEVICFIVIHGLVPFVGMANQTAGGNLRFHGRCLKTILKDAAGEFESMITDEGTSATSVVDEVIENVDSNAEADDLQQDHLWELAFQGILKTILKDAAGEFESMITDEGTSATSVVDEVIENVDSNAEADDLQQDHP</sequence>
<reference evidence="1 2" key="1">
    <citation type="journal article" date="2024" name="G3 (Bethesda)">
        <title>Genome assembly of Hibiscus sabdariffa L. provides insights into metabolisms of medicinal natural products.</title>
        <authorList>
            <person name="Kim T."/>
        </authorList>
    </citation>
    <scope>NUCLEOTIDE SEQUENCE [LARGE SCALE GENOMIC DNA]</scope>
    <source>
        <strain evidence="1">TK-2024</strain>
        <tissue evidence="1">Old leaves</tissue>
    </source>
</reference>
<protein>
    <submittedName>
        <fullName evidence="1">Uncharacterized protein</fullName>
    </submittedName>
</protein>
<dbReference type="Proteomes" id="UP001472677">
    <property type="component" value="Unassembled WGS sequence"/>
</dbReference>
<organism evidence="1 2">
    <name type="scientific">Hibiscus sabdariffa</name>
    <name type="common">roselle</name>
    <dbReference type="NCBI Taxonomy" id="183260"/>
    <lineage>
        <taxon>Eukaryota</taxon>
        <taxon>Viridiplantae</taxon>
        <taxon>Streptophyta</taxon>
        <taxon>Embryophyta</taxon>
        <taxon>Tracheophyta</taxon>
        <taxon>Spermatophyta</taxon>
        <taxon>Magnoliopsida</taxon>
        <taxon>eudicotyledons</taxon>
        <taxon>Gunneridae</taxon>
        <taxon>Pentapetalae</taxon>
        <taxon>rosids</taxon>
        <taxon>malvids</taxon>
        <taxon>Malvales</taxon>
        <taxon>Malvaceae</taxon>
        <taxon>Malvoideae</taxon>
        <taxon>Hibiscus</taxon>
    </lineage>
</organism>
<comment type="caution">
    <text evidence="1">The sequence shown here is derived from an EMBL/GenBank/DDBJ whole genome shotgun (WGS) entry which is preliminary data.</text>
</comment>
<name>A0ABR2D4P6_9ROSI</name>